<dbReference type="Pfam" id="PF02311">
    <property type="entry name" value="AraC_binding"/>
    <property type="match status" value="1"/>
</dbReference>
<reference evidence="5" key="1">
    <citation type="submission" date="2020-10" db="EMBL/GenBank/DDBJ databases">
        <authorList>
            <person name="Gilroy R."/>
        </authorList>
    </citation>
    <scope>NUCLEOTIDE SEQUENCE</scope>
    <source>
        <strain evidence="5">CHK199-13235</strain>
    </source>
</reference>
<dbReference type="Gene3D" id="1.10.10.60">
    <property type="entry name" value="Homeodomain-like"/>
    <property type="match status" value="2"/>
</dbReference>
<dbReference type="SMART" id="SM00342">
    <property type="entry name" value="HTH_ARAC"/>
    <property type="match status" value="1"/>
</dbReference>
<proteinExistence type="predicted"/>
<keyword evidence="3" id="KW-0804">Transcription</keyword>
<dbReference type="InterPro" id="IPR050204">
    <property type="entry name" value="AraC_XylS_family_regulators"/>
</dbReference>
<evidence type="ECO:0000256" key="1">
    <source>
        <dbReference type="ARBA" id="ARBA00023015"/>
    </source>
</evidence>
<dbReference type="AlphaFoldDB" id="A0A9D1FP29"/>
<dbReference type="Pfam" id="PF12833">
    <property type="entry name" value="HTH_18"/>
    <property type="match status" value="1"/>
</dbReference>
<dbReference type="InterPro" id="IPR018060">
    <property type="entry name" value="HTH_AraC"/>
</dbReference>
<dbReference type="PRINTS" id="PR00032">
    <property type="entry name" value="HTHARAC"/>
</dbReference>
<dbReference type="SUPFAM" id="SSF51215">
    <property type="entry name" value="Regulatory protein AraC"/>
    <property type="match status" value="1"/>
</dbReference>
<dbReference type="InterPro" id="IPR003313">
    <property type="entry name" value="AraC-bd"/>
</dbReference>
<name>A0A9D1FP29_9FIRM</name>
<evidence type="ECO:0000256" key="2">
    <source>
        <dbReference type="ARBA" id="ARBA00023125"/>
    </source>
</evidence>
<dbReference type="PROSITE" id="PS01124">
    <property type="entry name" value="HTH_ARAC_FAMILY_2"/>
    <property type="match status" value="1"/>
</dbReference>
<dbReference type="EMBL" id="DVJP01000076">
    <property type="protein sequence ID" value="HIS77381.1"/>
    <property type="molecule type" value="Genomic_DNA"/>
</dbReference>
<evidence type="ECO:0000313" key="6">
    <source>
        <dbReference type="Proteomes" id="UP000824002"/>
    </source>
</evidence>
<keyword evidence="1" id="KW-0805">Transcription regulation</keyword>
<dbReference type="PANTHER" id="PTHR46796">
    <property type="entry name" value="HTH-TYPE TRANSCRIPTIONAL ACTIVATOR RHAS-RELATED"/>
    <property type="match status" value="1"/>
</dbReference>
<dbReference type="GO" id="GO:0003700">
    <property type="term" value="F:DNA-binding transcription factor activity"/>
    <property type="evidence" value="ECO:0007669"/>
    <property type="project" value="InterPro"/>
</dbReference>
<evidence type="ECO:0000313" key="5">
    <source>
        <dbReference type="EMBL" id="HIS77381.1"/>
    </source>
</evidence>
<sequence length="263" mass="29396">MKEDLLYFPGWEEPFILELAGISWCDGSYEIYRSCSPVWVLEQVVQGTGTVIVDNLRHTASAGDCYLLPQGASHHYFSDPDDPWVKIFMNVRGRLPASLFSAYGLSGQVIFPGACLEPEFRQFYRLAGSGMSDAQQACSLKFHQICARLSRPADHQPPAPSEAAAMKIYLDQNVSRLVSVSELAGQIFRSPDYASKLFKRTYGVTPYAYLLKQKMELACRLLQSTALSVQEIASRLGYEDAHYFSGLFHRAVGQPPSSYRKKG</sequence>
<protein>
    <submittedName>
        <fullName evidence="5">Helix-turn-helix domain-containing protein</fullName>
    </submittedName>
</protein>
<keyword evidence="2" id="KW-0238">DNA-binding</keyword>
<dbReference type="InterPro" id="IPR009057">
    <property type="entry name" value="Homeodomain-like_sf"/>
</dbReference>
<evidence type="ECO:0000259" key="4">
    <source>
        <dbReference type="PROSITE" id="PS01124"/>
    </source>
</evidence>
<accession>A0A9D1FP29</accession>
<evidence type="ECO:0000256" key="3">
    <source>
        <dbReference type="ARBA" id="ARBA00023163"/>
    </source>
</evidence>
<dbReference type="InterPro" id="IPR020449">
    <property type="entry name" value="Tscrpt_reg_AraC-type_HTH"/>
</dbReference>
<dbReference type="Gene3D" id="2.60.120.10">
    <property type="entry name" value="Jelly Rolls"/>
    <property type="match status" value="1"/>
</dbReference>
<dbReference type="SUPFAM" id="SSF46689">
    <property type="entry name" value="Homeodomain-like"/>
    <property type="match status" value="2"/>
</dbReference>
<organism evidence="5 6">
    <name type="scientific">Candidatus Merdivicinus excrementipullorum</name>
    <dbReference type="NCBI Taxonomy" id="2840867"/>
    <lineage>
        <taxon>Bacteria</taxon>
        <taxon>Bacillati</taxon>
        <taxon>Bacillota</taxon>
        <taxon>Clostridia</taxon>
        <taxon>Eubacteriales</taxon>
        <taxon>Oscillospiraceae</taxon>
        <taxon>Oscillospiraceae incertae sedis</taxon>
        <taxon>Candidatus Merdivicinus</taxon>
    </lineage>
</organism>
<gene>
    <name evidence="5" type="ORF">IAB51_11345</name>
</gene>
<dbReference type="InterPro" id="IPR014710">
    <property type="entry name" value="RmlC-like_jellyroll"/>
</dbReference>
<comment type="caution">
    <text evidence="5">The sequence shown here is derived from an EMBL/GenBank/DDBJ whole genome shotgun (WGS) entry which is preliminary data.</text>
</comment>
<dbReference type="GO" id="GO:0043565">
    <property type="term" value="F:sequence-specific DNA binding"/>
    <property type="evidence" value="ECO:0007669"/>
    <property type="project" value="InterPro"/>
</dbReference>
<dbReference type="InterPro" id="IPR037923">
    <property type="entry name" value="HTH-like"/>
</dbReference>
<feature type="domain" description="HTH araC/xylS-type" evidence="4">
    <location>
        <begin position="164"/>
        <end position="262"/>
    </location>
</feature>
<dbReference type="Proteomes" id="UP000824002">
    <property type="component" value="Unassembled WGS sequence"/>
</dbReference>
<reference evidence="5" key="2">
    <citation type="journal article" date="2021" name="PeerJ">
        <title>Extensive microbial diversity within the chicken gut microbiome revealed by metagenomics and culture.</title>
        <authorList>
            <person name="Gilroy R."/>
            <person name="Ravi A."/>
            <person name="Getino M."/>
            <person name="Pursley I."/>
            <person name="Horton D.L."/>
            <person name="Alikhan N.F."/>
            <person name="Baker D."/>
            <person name="Gharbi K."/>
            <person name="Hall N."/>
            <person name="Watson M."/>
            <person name="Adriaenssens E.M."/>
            <person name="Foster-Nyarko E."/>
            <person name="Jarju S."/>
            <person name="Secka A."/>
            <person name="Antonio M."/>
            <person name="Oren A."/>
            <person name="Chaudhuri R.R."/>
            <person name="La Ragione R."/>
            <person name="Hildebrand F."/>
            <person name="Pallen M.J."/>
        </authorList>
    </citation>
    <scope>NUCLEOTIDE SEQUENCE</scope>
    <source>
        <strain evidence="5">CHK199-13235</strain>
    </source>
</reference>
<dbReference type="PANTHER" id="PTHR46796:SF7">
    <property type="entry name" value="ARAC FAMILY TRANSCRIPTIONAL REGULATOR"/>
    <property type="match status" value="1"/>
</dbReference>